<feature type="region of interest" description="Disordered" evidence="1">
    <location>
        <begin position="1"/>
        <end position="26"/>
    </location>
</feature>
<comment type="caution">
    <text evidence="2">The sequence shown here is derived from an EMBL/GenBank/DDBJ whole genome shotgun (WGS) entry which is preliminary data.</text>
</comment>
<proteinExistence type="predicted"/>
<dbReference type="EMBL" id="BAAAJK010000035">
    <property type="protein sequence ID" value="GAA1397703.1"/>
    <property type="molecule type" value="Genomic_DNA"/>
</dbReference>
<name>A0ABN1Y4K4_9PSEU</name>
<protein>
    <recommendedName>
        <fullName evidence="4">DUF2993 domain-containing protein</fullName>
    </recommendedName>
</protein>
<dbReference type="RefSeq" id="WP_344026872.1">
    <property type="nucleotide sequence ID" value="NZ_BAAAJK010000035.1"/>
</dbReference>
<accession>A0ABN1Y4K4</accession>
<sequence>MALAETAGTGAGPAGTRSGTSGHEAPGTWETAALLASGTGPGTALLLRALVEAVRYRYVGRETTLRSGDVDVRLVPTSVSTSGLGPRALSTGRLDEVRLTARDVVRPALRLRELTVVASDVRLRPALTPELRTGPVAFTAVLDPAWIAGRLRERAPGLAVTIDPDGVVRARRRGRPGFGSADLDLSLDGHTLAWTVTALTVAGRRMGPPRSAEARRSVRALLDRSPLRGVRSGTVTMPGLPSGLRLHRLDTAPGRVAVHGTLDGWQREIPVAGLDGVLRGALSLLDLGR</sequence>
<reference evidence="2 3" key="1">
    <citation type="journal article" date="2019" name="Int. J. Syst. Evol. Microbiol.">
        <title>The Global Catalogue of Microorganisms (GCM) 10K type strain sequencing project: providing services to taxonomists for standard genome sequencing and annotation.</title>
        <authorList>
            <consortium name="The Broad Institute Genomics Platform"/>
            <consortium name="The Broad Institute Genome Sequencing Center for Infectious Disease"/>
            <person name="Wu L."/>
            <person name="Ma J."/>
        </authorList>
    </citation>
    <scope>NUCLEOTIDE SEQUENCE [LARGE SCALE GENOMIC DNA]</scope>
    <source>
        <strain evidence="2 3">JCM 11896</strain>
    </source>
</reference>
<dbReference type="Proteomes" id="UP001501414">
    <property type="component" value="Unassembled WGS sequence"/>
</dbReference>
<dbReference type="InterPro" id="IPR021373">
    <property type="entry name" value="DUF2993"/>
</dbReference>
<organism evidence="2 3">
    <name type="scientific">Pseudonocardia kongjuensis</name>
    <dbReference type="NCBI Taxonomy" id="102227"/>
    <lineage>
        <taxon>Bacteria</taxon>
        <taxon>Bacillati</taxon>
        <taxon>Actinomycetota</taxon>
        <taxon>Actinomycetes</taxon>
        <taxon>Pseudonocardiales</taxon>
        <taxon>Pseudonocardiaceae</taxon>
        <taxon>Pseudonocardia</taxon>
    </lineage>
</organism>
<evidence type="ECO:0000313" key="3">
    <source>
        <dbReference type="Proteomes" id="UP001501414"/>
    </source>
</evidence>
<keyword evidence="3" id="KW-1185">Reference proteome</keyword>
<evidence type="ECO:0000313" key="2">
    <source>
        <dbReference type="EMBL" id="GAA1397703.1"/>
    </source>
</evidence>
<feature type="compositionally biased region" description="Low complexity" evidence="1">
    <location>
        <begin position="1"/>
        <end position="22"/>
    </location>
</feature>
<dbReference type="Pfam" id="PF11209">
    <property type="entry name" value="LmeA"/>
    <property type="match status" value="1"/>
</dbReference>
<evidence type="ECO:0000256" key="1">
    <source>
        <dbReference type="SAM" id="MobiDB-lite"/>
    </source>
</evidence>
<gene>
    <name evidence="2" type="ORF">GCM10009613_50740</name>
</gene>
<evidence type="ECO:0008006" key="4">
    <source>
        <dbReference type="Google" id="ProtNLM"/>
    </source>
</evidence>